<organism evidence="5 6">
    <name type="scientific">Leucobacter triazinivorans</name>
    <dbReference type="NCBI Taxonomy" id="1784719"/>
    <lineage>
        <taxon>Bacteria</taxon>
        <taxon>Bacillati</taxon>
        <taxon>Actinomycetota</taxon>
        <taxon>Actinomycetes</taxon>
        <taxon>Micrococcales</taxon>
        <taxon>Microbacteriaceae</taxon>
        <taxon>Leucobacter</taxon>
    </lineage>
</organism>
<dbReference type="GO" id="GO:0003697">
    <property type="term" value="F:single-stranded DNA binding"/>
    <property type="evidence" value="ECO:0007669"/>
    <property type="project" value="UniProtKB-UniRule"/>
</dbReference>
<keyword evidence="6" id="KW-1185">Reference proteome</keyword>
<dbReference type="GO" id="GO:0009295">
    <property type="term" value="C:nucleoid"/>
    <property type="evidence" value="ECO:0007669"/>
    <property type="project" value="TreeGrafter"/>
</dbReference>
<dbReference type="HAMAP" id="MF_00984">
    <property type="entry name" value="SSB"/>
    <property type="match status" value="1"/>
</dbReference>
<feature type="compositionally biased region" description="Basic and acidic residues" evidence="4">
    <location>
        <begin position="148"/>
        <end position="157"/>
    </location>
</feature>
<evidence type="ECO:0000256" key="4">
    <source>
        <dbReference type="SAM" id="MobiDB-lite"/>
    </source>
</evidence>
<dbReference type="Proteomes" id="UP000289260">
    <property type="component" value="Chromosome"/>
</dbReference>
<gene>
    <name evidence="5" type="primary">ssb</name>
    <name evidence="5" type="ORF">EVS81_14775</name>
</gene>
<dbReference type="Gene3D" id="2.40.50.140">
    <property type="entry name" value="Nucleic acid-binding proteins"/>
    <property type="match status" value="1"/>
</dbReference>
<dbReference type="PANTHER" id="PTHR10302:SF27">
    <property type="entry name" value="SINGLE-STRANDED DNA-BINDING PROTEIN"/>
    <property type="match status" value="1"/>
</dbReference>
<dbReference type="SUPFAM" id="SSF50249">
    <property type="entry name" value="Nucleic acid-binding proteins"/>
    <property type="match status" value="1"/>
</dbReference>
<evidence type="ECO:0000313" key="6">
    <source>
        <dbReference type="Proteomes" id="UP000289260"/>
    </source>
</evidence>
<dbReference type="InterPro" id="IPR012340">
    <property type="entry name" value="NA-bd_OB-fold"/>
</dbReference>
<evidence type="ECO:0000256" key="3">
    <source>
        <dbReference type="RuleBase" id="RU000524"/>
    </source>
</evidence>
<sequence length="185" mass="19830">MTIPICIVGTVATAPKLALTRSGVAFCTFRVASNERRYDREQGQWVDGETNWFTVNAFRGLAEHASESFAKGDRVVVSGRVRMRRWESGEKSGTAVEIEAEALGHDLRWGVTTFAKRHGSAAASATNGAAEGRVDTEVASDASSRALEPGEQREWRVTGDVTGETAPDARDEDSRAGDGFVPAAA</sequence>
<dbReference type="AlphaFoldDB" id="A0A4P6KHB8"/>
<comment type="caution">
    <text evidence="2">Lacks conserved residue(s) required for the propagation of feature annotation.</text>
</comment>
<evidence type="ECO:0000313" key="5">
    <source>
        <dbReference type="EMBL" id="QBE49937.1"/>
    </source>
</evidence>
<feature type="region of interest" description="Disordered" evidence="4">
    <location>
        <begin position="122"/>
        <end position="185"/>
    </location>
</feature>
<reference evidence="5 6" key="1">
    <citation type="submission" date="2019-02" db="EMBL/GenBank/DDBJ databases">
        <authorList>
            <person name="Sun L."/>
            <person name="Pan D."/>
            <person name="Wu X."/>
        </authorList>
    </citation>
    <scope>NUCLEOTIDE SEQUENCE [LARGE SCALE GENOMIC DNA]</scope>
    <source>
        <strain evidence="5 6">JW-1</strain>
    </source>
</reference>
<comment type="subunit">
    <text evidence="2">Homotetramer.</text>
</comment>
<accession>A0A4P6KHB8</accession>
<feature type="compositionally biased region" description="Basic and acidic residues" evidence="4">
    <location>
        <begin position="167"/>
        <end position="176"/>
    </location>
</feature>
<keyword evidence="1 2" id="KW-0238">DNA-binding</keyword>
<name>A0A4P6KHB8_9MICO</name>
<dbReference type="InterPro" id="IPR000424">
    <property type="entry name" value="Primosome_PriB/ssb"/>
</dbReference>
<dbReference type="RefSeq" id="WP_130111050.1">
    <property type="nucleotide sequence ID" value="NZ_CP035806.1"/>
</dbReference>
<protein>
    <recommendedName>
        <fullName evidence="2 3">Single-stranded DNA-binding protein</fullName>
        <shortName evidence="2">SSB</shortName>
    </recommendedName>
</protein>
<dbReference type="NCBIfam" id="TIGR00621">
    <property type="entry name" value="ssb"/>
    <property type="match status" value="1"/>
</dbReference>
<evidence type="ECO:0000256" key="2">
    <source>
        <dbReference type="HAMAP-Rule" id="MF_00984"/>
    </source>
</evidence>
<proteinExistence type="inferred from homology"/>
<dbReference type="GO" id="GO:0006260">
    <property type="term" value="P:DNA replication"/>
    <property type="evidence" value="ECO:0007669"/>
    <property type="project" value="InterPro"/>
</dbReference>
<dbReference type="InterPro" id="IPR011344">
    <property type="entry name" value="ssDNA-bd"/>
</dbReference>
<dbReference type="PROSITE" id="PS50935">
    <property type="entry name" value="SSB"/>
    <property type="match status" value="1"/>
</dbReference>
<evidence type="ECO:0000256" key="1">
    <source>
        <dbReference type="ARBA" id="ARBA00023125"/>
    </source>
</evidence>
<dbReference type="KEGG" id="ltr:EVS81_14775"/>
<dbReference type="OrthoDB" id="9809878at2"/>
<dbReference type="PANTHER" id="PTHR10302">
    <property type="entry name" value="SINGLE-STRANDED DNA-BINDING PROTEIN"/>
    <property type="match status" value="1"/>
</dbReference>
<dbReference type="CDD" id="cd04496">
    <property type="entry name" value="SSB_OBF"/>
    <property type="match status" value="1"/>
</dbReference>
<dbReference type="EMBL" id="CP035806">
    <property type="protein sequence ID" value="QBE49937.1"/>
    <property type="molecule type" value="Genomic_DNA"/>
</dbReference>
<dbReference type="Pfam" id="PF00436">
    <property type="entry name" value="SSB"/>
    <property type="match status" value="1"/>
</dbReference>